<dbReference type="CDD" id="cd05466">
    <property type="entry name" value="PBP2_LTTR_substrate"/>
    <property type="match status" value="1"/>
</dbReference>
<dbReference type="PANTHER" id="PTHR30346:SF9">
    <property type="entry name" value="LYSR FAMILY TRANSCRIPTIONAL REGULATOR"/>
    <property type="match status" value="1"/>
</dbReference>
<evidence type="ECO:0000256" key="3">
    <source>
        <dbReference type="ARBA" id="ARBA00023125"/>
    </source>
</evidence>
<dbReference type="InterPro" id="IPR005119">
    <property type="entry name" value="LysR_subst-bd"/>
</dbReference>
<evidence type="ECO:0000256" key="2">
    <source>
        <dbReference type="ARBA" id="ARBA00023015"/>
    </source>
</evidence>
<keyword evidence="4" id="KW-0804">Transcription</keyword>
<dbReference type="SUPFAM" id="SSF46785">
    <property type="entry name" value="Winged helix' DNA-binding domain"/>
    <property type="match status" value="1"/>
</dbReference>
<dbReference type="GO" id="GO:0032993">
    <property type="term" value="C:protein-DNA complex"/>
    <property type="evidence" value="ECO:0007669"/>
    <property type="project" value="TreeGrafter"/>
</dbReference>
<organism evidence="6 7">
    <name type="scientific">Sandarakinorhabdus fusca</name>
    <dbReference type="NCBI Taxonomy" id="1439888"/>
    <lineage>
        <taxon>Bacteria</taxon>
        <taxon>Pseudomonadati</taxon>
        <taxon>Pseudomonadota</taxon>
        <taxon>Alphaproteobacteria</taxon>
        <taxon>Sphingomonadales</taxon>
        <taxon>Sphingosinicellaceae</taxon>
        <taxon>Sandarakinorhabdus</taxon>
    </lineage>
</organism>
<gene>
    <name evidence="6" type="ORF">F3168_13520</name>
</gene>
<evidence type="ECO:0000313" key="7">
    <source>
        <dbReference type="Proteomes" id="UP000481327"/>
    </source>
</evidence>
<evidence type="ECO:0000256" key="4">
    <source>
        <dbReference type="ARBA" id="ARBA00023163"/>
    </source>
</evidence>
<evidence type="ECO:0000256" key="1">
    <source>
        <dbReference type="ARBA" id="ARBA00009437"/>
    </source>
</evidence>
<dbReference type="InterPro" id="IPR036388">
    <property type="entry name" value="WH-like_DNA-bd_sf"/>
</dbReference>
<sequence length="328" mass="34769">MAGRRRVLDGSLRHRLSLGMADLRHQISGHAIGSRCVAVLLAVAEAGSIRRAAAALGITPAAISKMVRQAEARLGGPVFARSAAGVEPTPVGRRFLDAGRDALGQLAAAQEAFERECGGPGGRLRIGTGPFAAGAVAARLIPQARLRWPDLQISMTLGSADALLRGLCQGVHDIAICHLEDLSVPQGCTAHRIQTLRSVVLARPQNPLAGRACVAWPDIAPYALAGFEQPYSRFLRWYREQVGVDPRIAFMGPDFDLLAQSVLESDVLLITAAGIGARLCASHGLVELRMAGPRFDHDVFCVLADGARTPAVTAIAALIDETISFDEQ</sequence>
<dbReference type="Pfam" id="PF00126">
    <property type="entry name" value="HTH_1"/>
    <property type="match status" value="1"/>
</dbReference>
<dbReference type="Gene3D" id="3.40.190.290">
    <property type="match status" value="1"/>
</dbReference>
<name>A0A7C9GZ11_9SPHN</name>
<dbReference type="InterPro" id="IPR000847">
    <property type="entry name" value="LysR_HTH_N"/>
</dbReference>
<dbReference type="Gene3D" id="1.10.10.10">
    <property type="entry name" value="Winged helix-like DNA-binding domain superfamily/Winged helix DNA-binding domain"/>
    <property type="match status" value="1"/>
</dbReference>
<comment type="caution">
    <text evidence="6">The sequence shown here is derived from an EMBL/GenBank/DDBJ whole genome shotgun (WGS) entry which is preliminary data.</text>
</comment>
<accession>A0A7C9GZ11</accession>
<dbReference type="PANTHER" id="PTHR30346">
    <property type="entry name" value="TRANSCRIPTIONAL DUAL REGULATOR HCAR-RELATED"/>
    <property type="match status" value="1"/>
</dbReference>
<feature type="domain" description="HTH lysR-type" evidence="5">
    <location>
        <begin position="32"/>
        <end position="89"/>
    </location>
</feature>
<dbReference type="OrthoDB" id="7840053at2"/>
<comment type="similarity">
    <text evidence="1">Belongs to the LysR transcriptional regulatory family.</text>
</comment>
<evidence type="ECO:0000313" key="6">
    <source>
        <dbReference type="EMBL" id="MQT18274.1"/>
    </source>
</evidence>
<keyword evidence="3" id="KW-0238">DNA-binding</keyword>
<evidence type="ECO:0000259" key="5">
    <source>
        <dbReference type="PROSITE" id="PS50931"/>
    </source>
</evidence>
<dbReference type="InterPro" id="IPR036390">
    <property type="entry name" value="WH_DNA-bd_sf"/>
</dbReference>
<dbReference type="AlphaFoldDB" id="A0A7C9GZ11"/>
<proteinExistence type="inferred from homology"/>
<keyword evidence="7" id="KW-1185">Reference proteome</keyword>
<dbReference type="GO" id="GO:0003677">
    <property type="term" value="F:DNA binding"/>
    <property type="evidence" value="ECO:0007669"/>
    <property type="project" value="UniProtKB-KW"/>
</dbReference>
<reference evidence="6 7" key="1">
    <citation type="submission" date="2019-09" db="EMBL/GenBank/DDBJ databases">
        <title>Polymorphobacter sp. isolated from a lake in China.</title>
        <authorList>
            <person name="Liu Z."/>
        </authorList>
    </citation>
    <scope>NUCLEOTIDE SEQUENCE [LARGE SCALE GENOMIC DNA]</scope>
    <source>
        <strain evidence="6 7">D40P</strain>
    </source>
</reference>
<dbReference type="GO" id="GO:0003700">
    <property type="term" value="F:DNA-binding transcription factor activity"/>
    <property type="evidence" value="ECO:0007669"/>
    <property type="project" value="InterPro"/>
</dbReference>
<dbReference type="Proteomes" id="UP000481327">
    <property type="component" value="Unassembled WGS sequence"/>
</dbReference>
<keyword evidence="2" id="KW-0805">Transcription regulation</keyword>
<dbReference type="PROSITE" id="PS50931">
    <property type="entry name" value="HTH_LYSR"/>
    <property type="match status" value="1"/>
</dbReference>
<dbReference type="Pfam" id="PF03466">
    <property type="entry name" value="LysR_substrate"/>
    <property type="match status" value="1"/>
</dbReference>
<dbReference type="SUPFAM" id="SSF53850">
    <property type="entry name" value="Periplasmic binding protein-like II"/>
    <property type="match status" value="1"/>
</dbReference>
<protein>
    <submittedName>
        <fullName evidence="6">LysR family transcriptional regulator</fullName>
    </submittedName>
</protein>
<dbReference type="EMBL" id="WIOL01000006">
    <property type="protein sequence ID" value="MQT18274.1"/>
    <property type="molecule type" value="Genomic_DNA"/>
</dbReference>